<comment type="caution">
    <text evidence="2">The sequence shown here is derived from an EMBL/GenBank/DDBJ whole genome shotgun (WGS) entry which is preliminary data.</text>
</comment>
<dbReference type="OrthoDB" id="9802752at2"/>
<dbReference type="Pfam" id="PF02661">
    <property type="entry name" value="Fic"/>
    <property type="match status" value="1"/>
</dbReference>
<dbReference type="InterPro" id="IPR003812">
    <property type="entry name" value="Fido"/>
</dbReference>
<dbReference type="GO" id="GO:0016301">
    <property type="term" value="F:kinase activity"/>
    <property type="evidence" value="ECO:0007669"/>
    <property type="project" value="InterPro"/>
</dbReference>
<dbReference type="NCBIfam" id="TIGR01550">
    <property type="entry name" value="DOC_P1"/>
    <property type="match status" value="1"/>
</dbReference>
<dbReference type="PIRSF" id="PIRSF018297">
    <property type="entry name" value="Doc"/>
    <property type="match status" value="1"/>
</dbReference>
<dbReference type="PROSITE" id="PS51459">
    <property type="entry name" value="FIDO"/>
    <property type="match status" value="1"/>
</dbReference>
<dbReference type="PANTHER" id="PTHR39426:SF1">
    <property type="entry name" value="HOMOLOGY TO DEATH-ON-CURING PROTEIN OF PHAGE P1"/>
    <property type="match status" value="1"/>
</dbReference>
<name>A0A2T1F973_9CYAN</name>
<feature type="domain" description="Fido" evidence="1">
    <location>
        <begin position="5"/>
        <end position="123"/>
    </location>
</feature>
<dbReference type="RefSeq" id="WP_106312477.1">
    <property type="nucleotide sequence ID" value="NZ_PVWO01000623.1"/>
</dbReference>
<dbReference type="InterPro" id="IPR036597">
    <property type="entry name" value="Fido-like_dom_sf"/>
</dbReference>
<dbReference type="InterPro" id="IPR006440">
    <property type="entry name" value="Doc"/>
</dbReference>
<reference evidence="2 3" key="1">
    <citation type="submission" date="2018-03" db="EMBL/GenBank/DDBJ databases">
        <title>The ancient ancestry and fast evolution of plastids.</title>
        <authorList>
            <person name="Moore K.R."/>
            <person name="Magnabosco C."/>
            <person name="Momper L."/>
            <person name="Gold D.A."/>
            <person name="Bosak T."/>
            <person name="Fournier G.P."/>
        </authorList>
    </citation>
    <scope>NUCLEOTIDE SEQUENCE [LARGE SCALE GENOMIC DNA]</scope>
    <source>
        <strain evidence="2 3">CCALA 037</strain>
    </source>
</reference>
<dbReference type="SUPFAM" id="SSF140931">
    <property type="entry name" value="Fic-like"/>
    <property type="match status" value="1"/>
</dbReference>
<dbReference type="Proteomes" id="UP000238937">
    <property type="component" value="Unassembled WGS sequence"/>
</dbReference>
<accession>A0A2T1F973</accession>
<sequence>MIRYLTLAEVIELHSRIIEQTAGSGGIRDMGALESAIAQPRMTFGGEELYPTIIEKASALGFSIVMNHPFVDGNKRAGHAAMETFLVLNRLEIKAVVDEQERPILALAAGELDRDAFTNWLRQNVEPR</sequence>
<dbReference type="PANTHER" id="PTHR39426">
    <property type="entry name" value="HOMOLOGY TO DEATH-ON-CURING PROTEIN OF PHAGE P1"/>
    <property type="match status" value="1"/>
</dbReference>
<dbReference type="Gene3D" id="1.20.120.1870">
    <property type="entry name" value="Fic/DOC protein, Fido domain"/>
    <property type="match status" value="1"/>
</dbReference>
<protein>
    <submittedName>
        <fullName evidence="2">Type II toxin-antitoxin system death-on-curing family toxin</fullName>
    </submittedName>
</protein>
<keyword evidence="3" id="KW-1185">Reference proteome</keyword>
<evidence type="ECO:0000259" key="1">
    <source>
        <dbReference type="PROSITE" id="PS51459"/>
    </source>
</evidence>
<gene>
    <name evidence="2" type="ORF">C7B77_27325</name>
</gene>
<evidence type="ECO:0000313" key="2">
    <source>
        <dbReference type="EMBL" id="PSB41542.1"/>
    </source>
</evidence>
<dbReference type="EMBL" id="PVWO01000623">
    <property type="protein sequence ID" value="PSB41542.1"/>
    <property type="molecule type" value="Genomic_DNA"/>
</dbReference>
<organism evidence="2 3">
    <name type="scientific">Chamaesiphon polymorphus CCALA 037</name>
    <dbReference type="NCBI Taxonomy" id="2107692"/>
    <lineage>
        <taxon>Bacteria</taxon>
        <taxon>Bacillati</taxon>
        <taxon>Cyanobacteriota</taxon>
        <taxon>Cyanophyceae</taxon>
        <taxon>Gomontiellales</taxon>
        <taxon>Chamaesiphonaceae</taxon>
        <taxon>Chamaesiphon</taxon>
    </lineage>
</organism>
<dbReference type="InterPro" id="IPR053737">
    <property type="entry name" value="Type_II_TA_Toxin"/>
</dbReference>
<evidence type="ECO:0000313" key="3">
    <source>
        <dbReference type="Proteomes" id="UP000238937"/>
    </source>
</evidence>
<proteinExistence type="predicted"/>
<dbReference type="AlphaFoldDB" id="A0A2T1F973"/>